<accession>V6LF65</accession>
<dbReference type="EMBL" id="AUWU02000004">
    <property type="protein sequence ID" value="KAH0574035.1"/>
    <property type="molecule type" value="Genomic_DNA"/>
</dbReference>
<dbReference type="GeneID" id="94297994"/>
<dbReference type="EMBL" id="KI546151">
    <property type="protein sequence ID" value="EST42923.1"/>
    <property type="molecule type" value="Genomic_DNA"/>
</dbReference>
<organism evidence="2">
    <name type="scientific">Spironucleus salmonicida</name>
    <dbReference type="NCBI Taxonomy" id="348837"/>
    <lineage>
        <taxon>Eukaryota</taxon>
        <taxon>Metamonada</taxon>
        <taxon>Diplomonadida</taxon>
        <taxon>Hexamitidae</taxon>
        <taxon>Hexamitinae</taxon>
        <taxon>Spironucleus</taxon>
    </lineage>
</organism>
<dbReference type="AlphaFoldDB" id="V6LF65"/>
<proteinExistence type="predicted"/>
<keyword evidence="1 2" id="KW-0812">Transmembrane</keyword>
<evidence type="ECO:0000313" key="3">
    <source>
        <dbReference type="EMBL" id="KAH0574035.1"/>
    </source>
</evidence>
<dbReference type="Proteomes" id="UP000018208">
    <property type="component" value="Unassembled WGS sequence"/>
</dbReference>
<keyword evidence="1" id="KW-0472">Membrane</keyword>
<feature type="transmembrane region" description="Helical" evidence="1">
    <location>
        <begin position="6"/>
        <end position="22"/>
    </location>
</feature>
<keyword evidence="1" id="KW-1133">Transmembrane helix</keyword>
<gene>
    <name evidence="3" type="ORF">SS50377_23971</name>
    <name evidence="2" type="ORF">SS50377_ee038</name>
</gene>
<name>V6LF65_9EUKA</name>
<feature type="transmembrane region" description="Helical" evidence="1">
    <location>
        <begin position="81"/>
        <end position="99"/>
    </location>
</feature>
<dbReference type="RefSeq" id="XP_067764808.1">
    <property type="nucleotide sequence ID" value="XM_067907834.1"/>
</dbReference>
<dbReference type="KEGG" id="ssao:94297994"/>
<reference evidence="3" key="2">
    <citation type="submission" date="2020-12" db="EMBL/GenBank/DDBJ databases">
        <title>New Spironucleus salmonicida genome in near-complete chromosomes.</title>
        <authorList>
            <person name="Xu F."/>
            <person name="Kurt Z."/>
            <person name="Jimenez-Gonzalez A."/>
            <person name="Astvaldsson A."/>
            <person name="Andersson J.O."/>
            <person name="Svard S.G."/>
        </authorList>
    </citation>
    <scope>NUCLEOTIDE SEQUENCE</scope>
    <source>
        <strain evidence="3">ATCC 50377</strain>
    </source>
</reference>
<feature type="transmembrane region" description="Helical" evidence="1">
    <location>
        <begin position="29"/>
        <end position="51"/>
    </location>
</feature>
<sequence length="165" mass="19884">MSNSIEINLLCVITAHLLYLLPKNQYFTINFIFSQISLLNHHFIITIIYYQQYYQNSFFHFVLSQILIQLSFSYTPKNRNFEVLVLPFHSLYIIFYNSINTNQRNILKNTFPSIPLWNSLFFLTIKFQKNFSRRRHEVKNCKQIMTKADIKNHKLARYISSIIFI</sequence>
<evidence type="ECO:0000256" key="1">
    <source>
        <dbReference type="SAM" id="Phobius"/>
    </source>
</evidence>
<evidence type="ECO:0000313" key="2">
    <source>
        <dbReference type="EMBL" id="EST42923.1"/>
    </source>
</evidence>
<reference evidence="2 3" key="1">
    <citation type="journal article" date="2014" name="PLoS Genet.">
        <title>The Genome of Spironucleus salmonicida Highlights a Fish Pathogen Adapted to Fluctuating Environments.</title>
        <authorList>
            <person name="Xu F."/>
            <person name="Jerlstrom-Hultqvist J."/>
            <person name="Einarsson E."/>
            <person name="Astvaldsson A."/>
            <person name="Svard S.G."/>
            <person name="Andersson J.O."/>
        </authorList>
    </citation>
    <scope>NUCLEOTIDE SEQUENCE</scope>
    <source>
        <strain evidence="3">ATCC 50377</strain>
    </source>
</reference>
<evidence type="ECO:0000313" key="4">
    <source>
        <dbReference type="Proteomes" id="UP000018208"/>
    </source>
</evidence>
<dbReference type="VEuPathDB" id="GiardiaDB:SS50377_23971"/>
<protein>
    <submittedName>
        <fullName evidence="2">Transmembrane domain-containing protein</fullName>
    </submittedName>
</protein>
<keyword evidence="4" id="KW-1185">Reference proteome</keyword>